<name>A0A183D079_9BILA</name>
<evidence type="ECO:0000313" key="1">
    <source>
        <dbReference type="EMBL" id="VDK32336.1"/>
    </source>
</evidence>
<dbReference type="Proteomes" id="UP000271098">
    <property type="component" value="Unassembled WGS sequence"/>
</dbReference>
<accession>A0A183D079</accession>
<dbReference type="AlphaFoldDB" id="A0A183D079"/>
<dbReference type="WBParaSite" id="GPUH_0000212501-mRNA-1">
    <property type="protein sequence ID" value="GPUH_0000212501-mRNA-1"/>
    <property type="gene ID" value="GPUH_0000212501"/>
</dbReference>
<keyword evidence="2" id="KW-1185">Reference proteome</keyword>
<evidence type="ECO:0000313" key="2">
    <source>
        <dbReference type="Proteomes" id="UP000271098"/>
    </source>
</evidence>
<reference evidence="3" key="1">
    <citation type="submission" date="2016-06" db="UniProtKB">
        <authorList>
            <consortium name="WormBaseParasite"/>
        </authorList>
    </citation>
    <scope>IDENTIFICATION</scope>
</reference>
<organism evidence="3">
    <name type="scientific">Gongylonema pulchrum</name>
    <dbReference type="NCBI Taxonomy" id="637853"/>
    <lineage>
        <taxon>Eukaryota</taxon>
        <taxon>Metazoa</taxon>
        <taxon>Ecdysozoa</taxon>
        <taxon>Nematoda</taxon>
        <taxon>Chromadorea</taxon>
        <taxon>Rhabditida</taxon>
        <taxon>Spirurina</taxon>
        <taxon>Spiruromorpha</taxon>
        <taxon>Spiruroidea</taxon>
        <taxon>Gongylonematidae</taxon>
        <taxon>Gongylonema</taxon>
    </lineage>
</organism>
<gene>
    <name evidence="1" type="ORF">GPUH_LOCUS2122</name>
</gene>
<proteinExistence type="predicted"/>
<evidence type="ECO:0000313" key="3">
    <source>
        <dbReference type="WBParaSite" id="GPUH_0000212501-mRNA-1"/>
    </source>
</evidence>
<protein>
    <submittedName>
        <fullName evidence="3">Cytochrome cd1 nitrite reductase</fullName>
    </submittedName>
</protein>
<dbReference type="EMBL" id="UYRT01002999">
    <property type="protein sequence ID" value="VDK32336.1"/>
    <property type="molecule type" value="Genomic_DNA"/>
</dbReference>
<reference evidence="1 2" key="2">
    <citation type="submission" date="2018-11" db="EMBL/GenBank/DDBJ databases">
        <authorList>
            <consortium name="Pathogen Informatics"/>
        </authorList>
    </citation>
    <scope>NUCLEOTIDE SEQUENCE [LARGE SCALE GENOMIC DNA]</scope>
</reference>
<sequence>GQTRTVFTALNTTTYDLNECGRPLRGRARLGTDSERPPYQMKMMGGEDVAFGEHPWAVLIRYNSLFLRLFTFYAN</sequence>